<reference evidence="1 2" key="1">
    <citation type="submission" date="2023-07" db="EMBL/GenBank/DDBJ databases">
        <title>Pathogens genome sequencing project 196.</title>
        <authorList>
            <person name="Cao X."/>
        </authorList>
    </citation>
    <scope>NUCLEOTIDE SEQUENCE [LARGE SCALE GENOMIC DNA]</scope>
    <source>
        <strain evidence="1 2">SM41</strain>
    </source>
</reference>
<dbReference type="RefSeq" id="WP_164033899.1">
    <property type="nucleotide sequence ID" value="NZ_CP119435.1"/>
</dbReference>
<dbReference type="EMBL" id="JAVIPQ010000459">
    <property type="protein sequence ID" value="MDQ9559077.1"/>
    <property type="molecule type" value="Genomic_DNA"/>
</dbReference>
<accession>A0ABD5BRS1</accession>
<sequence>MTFKVEITINHQSGGLSTDISCIGSGCQHEERQALLITKVVKELIKLTGSKEISLPTSINKGEDHVH</sequence>
<gene>
    <name evidence="1" type="ORF">RF091_26655</name>
</gene>
<evidence type="ECO:0000313" key="2">
    <source>
        <dbReference type="Proteomes" id="UP001234811"/>
    </source>
</evidence>
<dbReference type="Proteomes" id="UP001234811">
    <property type="component" value="Unassembled WGS sequence"/>
</dbReference>
<comment type="caution">
    <text evidence="1">The sequence shown here is derived from an EMBL/GenBank/DDBJ whole genome shotgun (WGS) entry which is preliminary data.</text>
</comment>
<evidence type="ECO:0000313" key="1">
    <source>
        <dbReference type="EMBL" id="MDQ9559077.1"/>
    </source>
</evidence>
<proteinExistence type="predicted"/>
<dbReference type="AlphaFoldDB" id="A0ABD5BRS1"/>
<protein>
    <submittedName>
        <fullName evidence="1">Uncharacterized protein</fullName>
    </submittedName>
</protein>
<organism evidence="1 2">
    <name type="scientific">Serratia marcescens</name>
    <dbReference type="NCBI Taxonomy" id="615"/>
    <lineage>
        <taxon>Bacteria</taxon>
        <taxon>Pseudomonadati</taxon>
        <taxon>Pseudomonadota</taxon>
        <taxon>Gammaproteobacteria</taxon>
        <taxon>Enterobacterales</taxon>
        <taxon>Yersiniaceae</taxon>
        <taxon>Serratia</taxon>
    </lineage>
</organism>
<name>A0ABD5BRS1_SERMA</name>